<evidence type="ECO:0000256" key="9">
    <source>
        <dbReference type="SAM" id="MobiDB-lite"/>
    </source>
</evidence>
<dbReference type="PROSITE" id="PS50089">
    <property type="entry name" value="ZF_RING_2"/>
    <property type="match status" value="1"/>
</dbReference>
<keyword evidence="5 8" id="KW-0863">Zinc-finger</keyword>
<dbReference type="Pfam" id="PF13639">
    <property type="entry name" value="zf-RING_2"/>
    <property type="match status" value="1"/>
</dbReference>
<dbReference type="EC" id="2.3.2.27" evidence="2"/>
<accession>A0A1L8DSD7</accession>
<dbReference type="InterPro" id="IPR001841">
    <property type="entry name" value="Znf_RING"/>
</dbReference>
<dbReference type="AlphaFoldDB" id="A0A1L8DSD7"/>
<evidence type="ECO:0000256" key="6">
    <source>
        <dbReference type="ARBA" id="ARBA00022786"/>
    </source>
</evidence>
<evidence type="ECO:0000256" key="4">
    <source>
        <dbReference type="ARBA" id="ARBA00022723"/>
    </source>
</evidence>
<dbReference type="InterPro" id="IPR045191">
    <property type="entry name" value="MBR1/2-like"/>
</dbReference>
<evidence type="ECO:0000313" key="11">
    <source>
        <dbReference type="EMBL" id="JAV09383.1"/>
    </source>
</evidence>
<reference evidence="11" key="1">
    <citation type="submission" date="2016-12" db="EMBL/GenBank/DDBJ databases">
        <title>An insight into the sialome and mialome of the sand fly, Nyssomyia neivai.</title>
        <authorList>
            <person name="Sebastian V."/>
            <person name="Goulart T.M."/>
            <person name="Oliveira W."/>
            <person name="Calvo E."/>
            <person name="Oliveira L.F."/>
            <person name="Pinto M.C."/>
            <person name="Rosselino A.M."/>
            <person name="Ribeiro J.M."/>
        </authorList>
    </citation>
    <scope>NUCLEOTIDE SEQUENCE</scope>
</reference>
<evidence type="ECO:0000256" key="2">
    <source>
        <dbReference type="ARBA" id="ARBA00012483"/>
    </source>
</evidence>
<evidence type="ECO:0000256" key="7">
    <source>
        <dbReference type="ARBA" id="ARBA00022833"/>
    </source>
</evidence>
<comment type="catalytic activity">
    <reaction evidence="1">
        <text>S-ubiquitinyl-[E2 ubiquitin-conjugating enzyme]-L-cysteine + [acceptor protein]-L-lysine = [E2 ubiquitin-conjugating enzyme]-L-cysteine + N(6)-ubiquitinyl-[acceptor protein]-L-lysine.</text>
        <dbReference type="EC" id="2.3.2.27"/>
    </reaction>
</comment>
<feature type="compositionally biased region" description="Polar residues" evidence="9">
    <location>
        <begin position="134"/>
        <end position="144"/>
    </location>
</feature>
<dbReference type="EMBL" id="GFDF01004701">
    <property type="protein sequence ID" value="JAV09383.1"/>
    <property type="molecule type" value="Transcribed_RNA"/>
</dbReference>
<dbReference type="FunFam" id="3.30.40.10:FF:000479">
    <property type="entry name" value="E3 ubiquitin-protein ligase Arkadia"/>
    <property type="match status" value="1"/>
</dbReference>
<dbReference type="GO" id="GO:0008270">
    <property type="term" value="F:zinc ion binding"/>
    <property type="evidence" value="ECO:0007669"/>
    <property type="project" value="UniProtKB-KW"/>
</dbReference>
<feature type="domain" description="RING-type" evidence="10">
    <location>
        <begin position="838"/>
        <end position="879"/>
    </location>
</feature>
<evidence type="ECO:0000256" key="5">
    <source>
        <dbReference type="ARBA" id="ARBA00022771"/>
    </source>
</evidence>
<keyword evidence="6" id="KW-0833">Ubl conjugation pathway</keyword>
<dbReference type="GO" id="GO:0061630">
    <property type="term" value="F:ubiquitin protein ligase activity"/>
    <property type="evidence" value="ECO:0007669"/>
    <property type="project" value="UniProtKB-EC"/>
</dbReference>
<evidence type="ECO:0000256" key="8">
    <source>
        <dbReference type="PROSITE-ProRule" id="PRU00175"/>
    </source>
</evidence>
<dbReference type="SMART" id="SM00184">
    <property type="entry name" value="RING"/>
    <property type="match status" value="1"/>
</dbReference>
<feature type="region of interest" description="Disordered" evidence="9">
    <location>
        <begin position="248"/>
        <end position="267"/>
    </location>
</feature>
<keyword evidence="4" id="KW-0479">Metal-binding</keyword>
<keyword evidence="7" id="KW-0862">Zinc</keyword>
<feature type="region of interest" description="Disordered" evidence="9">
    <location>
        <begin position="322"/>
        <end position="342"/>
    </location>
</feature>
<keyword evidence="3" id="KW-0808">Transferase</keyword>
<dbReference type="SUPFAM" id="SSF57850">
    <property type="entry name" value="RING/U-box"/>
    <property type="match status" value="1"/>
</dbReference>
<feature type="region of interest" description="Disordered" evidence="9">
    <location>
        <begin position="440"/>
        <end position="469"/>
    </location>
</feature>
<name>A0A1L8DSD7_9DIPT</name>
<dbReference type="PANTHER" id="PTHR22937">
    <property type="entry name" value="E3 UBIQUITIN-PROTEIN LIGASE RNF165"/>
    <property type="match status" value="1"/>
</dbReference>
<evidence type="ECO:0000259" key="10">
    <source>
        <dbReference type="PROSITE" id="PS50089"/>
    </source>
</evidence>
<organism evidence="11">
    <name type="scientific">Nyssomyia neivai</name>
    <dbReference type="NCBI Taxonomy" id="330878"/>
    <lineage>
        <taxon>Eukaryota</taxon>
        <taxon>Metazoa</taxon>
        <taxon>Ecdysozoa</taxon>
        <taxon>Arthropoda</taxon>
        <taxon>Hexapoda</taxon>
        <taxon>Insecta</taxon>
        <taxon>Pterygota</taxon>
        <taxon>Neoptera</taxon>
        <taxon>Endopterygota</taxon>
        <taxon>Diptera</taxon>
        <taxon>Nematocera</taxon>
        <taxon>Psychodoidea</taxon>
        <taxon>Psychodidae</taxon>
        <taxon>Nyssomyia</taxon>
    </lineage>
</organism>
<dbReference type="PANTHER" id="PTHR22937:SF65">
    <property type="entry name" value="E3 UBIQUITIN-PROTEIN LIGASE ARK2C"/>
    <property type="match status" value="1"/>
</dbReference>
<protein>
    <recommendedName>
        <fullName evidence="2">RING-type E3 ubiquitin transferase</fullName>
        <ecNumber evidence="2">2.3.2.27</ecNumber>
    </recommendedName>
</protein>
<dbReference type="GO" id="GO:0005634">
    <property type="term" value="C:nucleus"/>
    <property type="evidence" value="ECO:0007669"/>
    <property type="project" value="TreeGrafter"/>
</dbReference>
<evidence type="ECO:0000256" key="1">
    <source>
        <dbReference type="ARBA" id="ARBA00000900"/>
    </source>
</evidence>
<dbReference type="InterPro" id="IPR013083">
    <property type="entry name" value="Znf_RING/FYVE/PHD"/>
</dbReference>
<evidence type="ECO:0000256" key="3">
    <source>
        <dbReference type="ARBA" id="ARBA00022679"/>
    </source>
</evidence>
<sequence>MDCDRLFAAEPIDDTILDPAVFLTDYHSLNSNVRLPPELLAHPMSNAYTAYQNLSVVGANCEILTSNSVPPSSIMQPDSSTAATADYYRDPFPLEWSRLTPIPADLAGPVEVEAVNLRRRRTSPDDNPTPCKIPNTNPDSSTVKCGTKTEIPDGDVVQMPEGTNYPGTANHEPFSCTECFPEEVTQTKVEQNTESPRMAFYQTQSPQAGSSGMNFAAEPVAGPSGVRPTGRNTKHGGVIKKIVSWCDDSSCDESSDNEGDRKHYQESCSSRSVIVTNEAAVQTTSEATQAASGTSGAPDVPFLTAPDLSLDCLYDSSGDESDVVLVTPDNPPIDLTGDSDEEDLSYGMIQPAQLEIRPQRVESGRRAPTFVEYREHPPAANPSSSNEVPQPMRMFNGGYPWSYNSYRMPDNTTDYNVDYYSPNRRPTLPVRALPRILTNRREKSDRAPAPRRPAMMSAATGERGTWNRDTTPQQQRLHHQLTGANDPVLSNICGIEQMREIERPATPPPYVRDVSPMPQEYNAAGDSNVIYVIPDTDPIPMETPRERNRPAAAQIPPQMECGRNAGGGSGSSSFHIMERPTRSNLCGVTSSTQQPIMTPSTQSTTVFRSLFGRTNGGQGACHPLLDHRYSRMGTRQASPYHTNCIRPPPYAPHENLWCRQQNTQELHRRLMTLGNCVSGHRQTTSRPTCGCNESRGSFLYPRRRRTSYPAAMEHSPPPVQQPMPRDSPFPIRSYRDHRLWQDMLRAREQHVYHHMFHPWLDEATGPQLHVSIGLRPERDTTHPLLSRLNQFVRVIEARGLAGSNRGATQEVIERNTFPHKYKRVSRSTDGDEDNTEKCTICLLQFENDNDVRRLPCMHLFHMDCVDQWLVTNKHCPICRVDIETHLSKDMTSI</sequence>
<feature type="region of interest" description="Disordered" evidence="9">
    <location>
        <begin position="121"/>
        <end position="158"/>
    </location>
</feature>
<proteinExistence type="predicted"/>
<dbReference type="CDD" id="cd16474">
    <property type="entry name" value="RING-H2_RNF111-like"/>
    <property type="match status" value="1"/>
</dbReference>
<dbReference type="Gene3D" id="3.30.40.10">
    <property type="entry name" value="Zinc/RING finger domain, C3HC4 (zinc finger)"/>
    <property type="match status" value="1"/>
</dbReference>